<protein>
    <recommendedName>
        <fullName evidence="8 9">Cell division protein FtsL</fullName>
    </recommendedName>
</protein>
<evidence type="ECO:0000256" key="6">
    <source>
        <dbReference type="ARBA" id="ARBA00023136"/>
    </source>
</evidence>
<keyword evidence="7 8" id="KW-0131">Cell cycle</keyword>
<dbReference type="PANTHER" id="PTHR37479">
    <property type="entry name" value="CELL DIVISION PROTEIN FTSL"/>
    <property type="match status" value="1"/>
</dbReference>
<evidence type="ECO:0000256" key="1">
    <source>
        <dbReference type="ARBA" id="ARBA00004401"/>
    </source>
</evidence>
<dbReference type="Proteomes" id="UP000613743">
    <property type="component" value="Unassembled WGS sequence"/>
</dbReference>
<organism evidence="10 11">
    <name type="scientific">Shewanella gelidii</name>
    <dbReference type="NCBI Taxonomy" id="1642821"/>
    <lineage>
        <taxon>Bacteria</taxon>
        <taxon>Pseudomonadati</taxon>
        <taxon>Pseudomonadota</taxon>
        <taxon>Gammaproteobacteria</taxon>
        <taxon>Alteromonadales</taxon>
        <taxon>Shewanellaceae</taxon>
        <taxon>Shewanella</taxon>
    </lineage>
</organism>
<evidence type="ECO:0000313" key="11">
    <source>
        <dbReference type="Proteomes" id="UP000613743"/>
    </source>
</evidence>
<dbReference type="GO" id="GO:0005886">
    <property type="term" value="C:plasma membrane"/>
    <property type="evidence" value="ECO:0007669"/>
    <property type="project" value="UniProtKB-SubCell"/>
</dbReference>
<proteinExistence type="inferred from homology"/>
<dbReference type="Pfam" id="PF04999">
    <property type="entry name" value="FtsL"/>
    <property type="match status" value="1"/>
</dbReference>
<comment type="subcellular location">
    <subcellularLocation>
        <location evidence="8">Cell inner membrane</location>
        <topology evidence="8">Single-pass type II membrane protein</topology>
    </subcellularLocation>
    <subcellularLocation>
        <location evidence="1">Cell membrane</location>
        <topology evidence="1">Single-pass type II membrane protein</topology>
    </subcellularLocation>
    <text evidence="8">Localizes to the division septum where it forms a ring structure.</text>
</comment>
<dbReference type="InterPro" id="IPR011922">
    <property type="entry name" value="Cell_div_FtsL"/>
</dbReference>
<dbReference type="EMBL" id="BMPZ01000004">
    <property type="protein sequence ID" value="GGI83137.1"/>
    <property type="molecule type" value="Genomic_DNA"/>
</dbReference>
<dbReference type="PANTHER" id="PTHR37479:SF1">
    <property type="entry name" value="CELL DIVISION PROTEIN FTSL"/>
    <property type="match status" value="1"/>
</dbReference>
<keyword evidence="2 8" id="KW-1003">Cell membrane</keyword>
<keyword evidence="8" id="KW-0997">Cell inner membrane</keyword>
<evidence type="ECO:0000256" key="2">
    <source>
        <dbReference type="ARBA" id="ARBA00022475"/>
    </source>
</evidence>
<comment type="similarity">
    <text evidence="8">Belongs to the FtsL family.</text>
</comment>
<feature type="transmembrane region" description="Helical" evidence="8">
    <location>
        <begin position="20"/>
        <end position="40"/>
    </location>
</feature>
<reference evidence="10" key="2">
    <citation type="submission" date="2020-09" db="EMBL/GenBank/DDBJ databases">
        <authorList>
            <person name="Sun Q."/>
            <person name="Ohkuma M."/>
        </authorList>
    </citation>
    <scope>NUCLEOTIDE SEQUENCE</scope>
    <source>
        <strain evidence="10">JCM 30804</strain>
    </source>
</reference>
<evidence type="ECO:0000256" key="7">
    <source>
        <dbReference type="ARBA" id="ARBA00023306"/>
    </source>
</evidence>
<dbReference type="AlphaFoldDB" id="A0A917JV69"/>
<dbReference type="RefSeq" id="WP_188920524.1">
    <property type="nucleotide sequence ID" value="NZ_BMPZ01000004.1"/>
</dbReference>
<name>A0A917JV69_9GAMM</name>
<keyword evidence="6 8" id="KW-0472">Membrane</keyword>
<comment type="function">
    <text evidence="8">Essential cell division protein. May link together the upstream cell division proteins, which are predominantly cytoplasmic, with the downstream cell division proteins, which are predominantly periplasmic.</text>
</comment>
<evidence type="ECO:0000256" key="3">
    <source>
        <dbReference type="ARBA" id="ARBA00022618"/>
    </source>
</evidence>
<evidence type="ECO:0000313" key="10">
    <source>
        <dbReference type="EMBL" id="GGI83137.1"/>
    </source>
</evidence>
<gene>
    <name evidence="8 10" type="primary">ftsL</name>
    <name evidence="10" type="ORF">GCM10009332_20550</name>
</gene>
<evidence type="ECO:0000256" key="5">
    <source>
        <dbReference type="ARBA" id="ARBA00022989"/>
    </source>
</evidence>
<sequence length="105" mass="12153">MTTKPQLNLTRIVLQDIWHHIWVVILAVVLVVNAAAVVFASHKSRQLTSQWDQLLQQRDKLDIEWRNLLLEEQSLSEHSRITQIATKDLGMSRPLPNEEVVVRVP</sequence>
<dbReference type="GO" id="GO:0032153">
    <property type="term" value="C:cell division site"/>
    <property type="evidence" value="ECO:0007669"/>
    <property type="project" value="UniProtKB-UniRule"/>
</dbReference>
<dbReference type="GO" id="GO:0043093">
    <property type="term" value="P:FtsZ-dependent cytokinesis"/>
    <property type="evidence" value="ECO:0007669"/>
    <property type="project" value="UniProtKB-UniRule"/>
</dbReference>
<keyword evidence="3 8" id="KW-0132">Cell division</keyword>
<keyword evidence="5 8" id="KW-1133">Transmembrane helix</keyword>
<evidence type="ECO:0000256" key="8">
    <source>
        <dbReference type="HAMAP-Rule" id="MF_00910"/>
    </source>
</evidence>
<keyword evidence="4 8" id="KW-0812">Transmembrane</keyword>
<evidence type="ECO:0000256" key="4">
    <source>
        <dbReference type="ARBA" id="ARBA00022692"/>
    </source>
</evidence>
<reference evidence="10" key="1">
    <citation type="journal article" date="2014" name="Int. J. Syst. Evol. Microbiol.">
        <title>Complete genome sequence of Corynebacterium casei LMG S-19264T (=DSM 44701T), isolated from a smear-ripened cheese.</title>
        <authorList>
            <consortium name="US DOE Joint Genome Institute (JGI-PGF)"/>
            <person name="Walter F."/>
            <person name="Albersmeier A."/>
            <person name="Kalinowski J."/>
            <person name="Ruckert C."/>
        </authorList>
    </citation>
    <scope>NUCLEOTIDE SEQUENCE</scope>
    <source>
        <strain evidence="10">JCM 30804</strain>
    </source>
</reference>
<comment type="subunit">
    <text evidence="8">Part of a complex composed of FtsB, FtsL and FtsQ.</text>
</comment>
<dbReference type="HAMAP" id="MF_00910">
    <property type="entry name" value="FtsL"/>
    <property type="match status" value="1"/>
</dbReference>
<dbReference type="NCBIfam" id="TIGR02209">
    <property type="entry name" value="ftsL_broad"/>
    <property type="match status" value="1"/>
</dbReference>
<keyword evidence="11" id="KW-1185">Reference proteome</keyword>
<accession>A0A917JV69</accession>
<comment type="caution">
    <text evidence="10">The sequence shown here is derived from an EMBL/GenBank/DDBJ whole genome shotgun (WGS) entry which is preliminary data.</text>
</comment>
<evidence type="ECO:0000256" key="9">
    <source>
        <dbReference type="NCBIfam" id="TIGR02209"/>
    </source>
</evidence>